<accession>R4XJI3</accession>
<evidence type="ECO:0000256" key="2">
    <source>
        <dbReference type="SAM" id="Phobius"/>
    </source>
</evidence>
<dbReference type="InterPro" id="IPR001128">
    <property type="entry name" value="Cyt_P450"/>
</dbReference>
<keyword evidence="4" id="KW-1185">Reference proteome</keyword>
<keyword evidence="2" id="KW-1133">Transmembrane helix</keyword>
<keyword evidence="2" id="KW-0472">Membrane</keyword>
<dbReference type="eggNOG" id="KOG0156">
    <property type="taxonomic scope" value="Eukaryota"/>
</dbReference>
<evidence type="ECO:0000313" key="3">
    <source>
        <dbReference type="EMBL" id="CCG84618.1"/>
    </source>
</evidence>
<dbReference type="InterPro" id="IPR050121">
    <property type="entry name" value="Cytochrome_P450_monoxygenase"/>
</dbReference>
<dbReference type="InterPro" id="IPR036396">
    <property type="entry name" value="Cyt_P450_sf"/>
</dbReference>
<name>R4XJI3_TAPDE</name>
<dbReference type="PRINTS" id="PR00463">
    <property type="entry name" value="EP450I"/>
</dbReference>
<dbReference type="GO" id="GO:0005506">
    <property type="term" value="F:iron ion binding"/>
    <property type="evidence" value="ECO:0007669"/>
    <property type="project" value="InterPro"/>
</dbReference>
<dbReference type="EMBL" id="CAHR02000273">
    <property type="protein sequence ID" value="CCG84618.1"/>
    <property type="molecule type" value="Genomic_DNA"/>
</dbReference>
<dbReference type="InterPro" id="IPR002401">
    <property type="entry name" value="Cyt_P450_E_grp-I"/>
</dbReference>
<protein>
    <recommendedName>
        <fullName evidence="5">Cytochrome P450</fullName>
    </recommendedName>
</protein>
<organism evidence="3 4">
    <name type="scientific">Taphrina deformans (strain PYCC 5710 / ATCC 11124 / CBS 356.35 / IMI 108563 / JCM 9778 / NBRC 8474)</name>
    <name type="common">Peach leaf curl fungus</name>
    <name type="synonym">Lalaria deformans</name>
    <dbReference type="NCBI Taxonomy" id="1097556"/>
    <lineage>
        <taxon>Eukaryota</taxon>
        <taxon>Fungi</taxon>
        <taxon>Dikarya</taxon>
        <taxon>Ascomycota</taxon>
        <taxon>Taphrinomycotina</taxon>
        <taxon>Taphrinomycetes</taxon>
        <taxon>Taphrinales</taxon>
        <taxon>Taphrinaceae</taxon>
        <taxon>Taphrina</taxon>
    </lineage>
</organism>
<evidence type="ECO:0000256" key="1">
    <source>
        <dbReference type="ARBA" id="ARBA00010617"/>
    </source>
</evidence>
<dbReference type="OrthoDB" id="1470350at2759"/>
<dbReference type="GO" id="GO:0004497">
    <property type="term" value="F:monooxygenase activity"/>
    <property type="evidence" value="ECO:0007669"/>
    <property type="project" value="InterPro"/>
</dbReference>
<dbReference type="Gene3D" id="1.10.630.10">
    <property type="entry name" value="Cytochrome P450"/>
    <property type="match status" value="2"/>
</dbReference>
<evidence type="ECO:0000313" key="4">
    <source>
        <dbReference type="Proteomes" id="UP000013776"/>
    </source>
</evidence>
<dbReference type="PANTHER" id="PTHR24305:SF166">
    <property type="entry name" value="CYTOCHROME P450 12A4, MITOCHONDRIAL-RELATED"/>
    <property type="match status" value="1"/>
</dbReference>
<dbReference type="GO" id="GO:0016705">
    <property type="term" value="F:oxidoreductase activity, acting on paired donors, with incorporation or reduction of molecular oxygen"/>
    <property type="evidence" value="ECO:0007669"/>
    <property type="project" value="InterPro"/>
</dbReference>
<comment type="similarity">
    <text evidence="1">Belongs to the cytochrome P450 family.</text>
</comment>
<keyword evidence="2" id="KW-0812">Transmembrane</keyword>
<gene>
    <name evidence="3" type="ORF">TAPDE_005107</name>
</gene>
<dbReference type="Pfam" id="PF00067">
    <property type="entry name" value="p450"/>
    <property type="match status" value="1"/>
</dbReference>
<sequence>MVTTVFKHEIRKQRRSGHIAAGRTFQTHHLCQKYSLMLLHIKFVRSLQVVSMARMEVDLMAKHALVFVIIATITTVYIYSYIKPKRSKPINIPGTTTLGVDEQRHLERARSKGLEHEALRALHEKYGSILQVRKNELSFNLPCASDEIYRNRRFLKKSMYKPDIESPLFDLRDPVVHAKRRRILMPSFRPRDIDKFEPIVLELLQAWLERLENCSAKSTALDMSTMRHPADHFEDLMKPLIEAYGKGEISLSAVHADAAGLTFAGSDTTAFTITTALSYIINTPNVQNKLYYELSALFDSAENISDHMLRESAPYLNAVVRETLRIWPAVPGPLQRVSNSDEIVCGVKVPAGVTVSSAAFAICRDERYWTEPGSELPLIGEI</sequence>
<reference evidence="3 4" key="1">
    <citation type="journal article" date="2013" name="MBio">
        <title>Genome sequencing of the plant pathogen Taphrina deformans, the causal agent of peach leaf curl.</title>
        <authorList>
            <person name="Cisse O.H."/>
            <person name="Almeida J.M.G.C.F."/>
            <person name="Fonseca A."/>
            <person name="Kumar A.A."/>
            <person name="Salojaervi J."/>
            <person name="Overmyer K."/>
            <person name="Hauser P.M."/>
            <person name="Pagni M."/>
        </authorList>
    </citation>
    <scope>NUCLEOTIDE SEQUENCE [LARGE SCALE GENOMIC DNA]</scope>
    <source>
        <strain evidence="4">PYCC 5710 / ATCC 11124 / CBS 356.35 / IMI 108563 / JCM 9778 / NBRC 8474</strain>
    </source>
</reference>
<dbReference type="Proteomes" id="UP000013776">
    <property type="component" value="Unassembled WGS sequence"/>
</dbReference>
<dbReference type="STRING" id="1097556.R4XJI3"/>
<evidence type="ECO:0008006" key="5">
    <source>
        <dbReference type="Google" id="ProtNLM"/>
    </source>
</evidence>
<dbReference type="AlphaFoldDB" id="R4XJI3"/>
<dbReference type="SUPFAM" id="SSF48264">
    <property type="entry name" value="Cytochrome P450"/>
    <property type="match status" value="1"/>
</dbReference>
<comment type="caution">
    <text evidence="3">The sequence shown here is derived from an EMBL/GenBank/DDBJ whole genome shotgun (WGS) entry which is preliminary data.</text>
</comment>
<proteinExistence type="inferred from homology"/>
<dbReference type="GO" id="GO:0020037">
    <property type="term" value="F:heme binding"/>
    <property type="evidence" value="ECO:0007669"/>
    <property type="project" value="InterPro"/>
</dbReference>
<dbReference type="PANTHER" id="PTHR24305">
    <property type="entry name" value="CYTOCHROME P450"/>
    <property type="match status" value="1"/>
</dbReference>
<dbReference type="VEuPathDB" id="FungiDB:TAPDE_005107"/>
<feature type="transmembrane region" description="Helical" evidence="2">
    <location>
        <begin position="64"/>
        <end position="82"/>
    </location>
</feature>